<proteinExistence type="predicted"/>
<reference evidence="1 2" key="1">
    <citation type="submission" date="2023-08" db="EMBL/GenBank/DDBJ databases">
        <authorList>
            <person name="Maltman C."/>
        </authorList>
    </citation>
    <scope>NUCLEOTIDE SEQUENCE [LARGE SCALE GENOMIC DNA]</scope>
    <source>
        <strain evidence="1 2">ES2</strain>
    </source>
</reference>
<accession>A0ABU1E797</accession>
<evidence type="ECO:0000313" key="1">
    <source>
        <dbReference type="EMBL" id="MDR4953709.1"/>
    </source>
</evidence>
<name>A0ABU1E797_9FLAO</name>
<dbReference type="RefSeq" id="WP_079240951.1">
    <property type="nucleotide sequence ID" value="NZ_JAVIXS010000015.1"/>
</dbReference>
<protein>
    <submittedName>
        <fullName evidence="1">Uncharacterized protein</fullName>
    </submittedName>
</protein>
<evidence type="ECO:0000313" key="2">
    <source>
        <dbReference type="Proteomes" id="UP001260959"/>
    </source>
</evidence>
<organism evidence="1 2">
    <name type="scientific">Chryseobacterium metallicongregator</name>
    <dbReference type="NCBI Taxonomy" id="3073042"/>
    <lineage>
        <taxon>Bacteria</taxon>
        <taxon>Pseudomonadati</taxon>
        <taxon>Bacteroidota</taxon>
        <taxon>Flavobacteriia</taxon>
        <taxon>Flavobacteriales</taxon>
        <taxon>Weeksellaceae</taxon>
        <taxon>Chryseobacterium group</taxon>
        <taxon>Chryseobacterium</taxon>
    </lineage>
</organism>
<gene>
    <name evidence="1" type="ORF">REB14_16140</name>
</gene>
<comment type="caution">
    <text evidence="1">The sequence shown here is derived from an EMBL/GenBank/DDBJ whole genome shotgun (WGS) entry which is preliminary data.</text>
</comment>
<sequence>MLINSENGVIELEAFATTLYKGMSLDQLKQSDFYKEKYHTLWDVKTGFYWYYFKNIEISGYQLAFSLCFFGDQLDIIHMNTSEKADAKDWNEWTEEKEMNVFRRNNTFLTKVLGISPTQKKKTPYPSCTFNFPWGNVWSVYDPRSASSFMGISFNEEEKTNKK</sequence>
<dbReference type="Proteomes" id="UP001260959">
    <property type="component" value="Unassembled WGS sequence"/>
</dbReference>
<dbReference type="EMBL" id="JAVIXS010000015">
    <property type="protein sequence ID" value="MDR4953709.1"/>
    <property type="molecule type" value="Genomic_DNA"/>
</dbReference>
<keyword evidence="2" id="KW-1185">Reference proteome</keyword>